<dbReference type="EMBL" id="DS268138">
    <property type="protein sequence ID" value="KMU75230.1"/>
    <property type="molecule type" value="Genomic_DNA"/>
</dbReference>
<dbReference type="Gene3D" id="3.30.572.10">
    <property type="entry name" value="Thymidylate synthase/dCMP hydroxymethylase domain"/>
    <property type="match status" value="1"/>
</dbReference>
<evidence type="ECO:0000259" key="3">
    <source>
        <dbReference type="Pfam" id="PF00303"/>
    </source>
</evidence>
<dbReference type="Proteomes" id="UP000054559">
    <property type="component" value="Unassembled WGS sequence"/>
</dbReference>
<dbReference type="PANTHER" id="PTHR11548:SF2">
    <property type="entry name" value="THYMIDYLATE SYNTHASE"/>
    <property type="match status" value="1"/>
</dbReference>
<evidence type="ECO:0000313" key="4">
    <source>
        <dbReference type="EMBL" id="KMU75230.1"/>
    </source>
</evidence>
<dbReference type="GO" id="GO:0004799">
    <property type="term" value="F:thymidylate synthase activity"/>
    <property type="evidence" value="ECO:0007669"/>
    <property type="project" value="TreeGrafter"/>
</dbReference>
<protein>
    <recommendedName>
        <fullName evidence="3">Thymidylate synthase/dCMP hydroxymethylase domain-containing protein</fullName>
    </recommendedName>
</protein>
<dbReference type="InterPro" id="IPR036926">
    <property type="entry name" value="Thymidate_synth/dCMP_Mease_sf"/>
</dbReference>
<organism evidence="4 5">
    <name type="scientific">Coccidioides immitis RMSCC 3703</name>
    <dbReference type="NCBI Taxonomy" id="454286"/>
    <lineage>
        <taxon>Eukaryota</taxon>
        <taxon>Fungi</taxon>
        <taxon>Dikarya</taxon>
        <taxon>Ascomycota</taxon>
        <taxon>Pezizomycotina</taxon>
        <taxon>Eurotiomycetes</taxon>
        <taxon>Eurotiomycetidae</taxon>
        <taxon>Onygenales</taxon>
        <taxon>Onygenaceae</taxon>
        <taxon>Coccidioides</taxon>
    </lineage>
</organism>
<dbReference type="PANTHER" id="PTHR11548">
    <property type="entry name" value="THYMIDYLATE SYNTHASE 1"/>
    <property type="match status" value="1"/>
</dbReference>
<proteinExistence type="predicted"/>
<gene>
    <name evidence="4" type="ORF">CISG_04178</name>
</gene>
<reference evidence="5" key="1">
    <citation type="journal article" date="2010" name="Genome Res.">
        <title>Population genomic sequencing of Coccidioides fungi reveals recent hybridization and transposon control.</title>
        <authorList>
            <person name="Neafsey D.E."/>
            <person name="Barker B.M."/>
            <person name="Sharpton T.J."/>
            <person name="Stajich J.E."/>
            <person name="Park D.J."/>
            <person name="Whiston E."/>
            <person name="Hung C.-Y."/>
            <person name="McMahan C."/>
            <person name="White J."/>
            <person name="Sykes S."/>
            <person name="Heiman D."/>
            <person name="Young S."/>
            <person name="Zeng Q."/>
            <person name="Abouelleil A."/>
            <person name="Aftuck L."/>
            <person name="Bessette D."/>
            <person name="Brown A."/>
            <person name="FitzGerald M."/>
            <person name="Lui A."/>
            <person name="Macdonald J.P."/>
            <person name="Priest M."/>
            <person name="Orbach M.J."/>
            <person name="Galgiani J.N."/>
            <person name="Kirkland T.N."/>
            <person name="Cole G.T."/>
            <person name="Birren B.W."/>
            <person name="Henn M.R."/>
            <person name="Taylor J.W."/>
            <person name="Rounsley S.D."/>
        </authorList>
    </citation>
    <scope>NUCLEOTIDE SEQUENCE [LARGE SCALE GENOMIC DNA]</scope>
    <source>
        <strain evidence="5">RMSCC 3703</strain>
    </source>
</reference>
<dbReference type="Pfam" id="PF00303">
    <property type="entry name" value="Thymidylat_synt"/>
    <property type="match status" value="1"/>
</dbReference>
<evidence type="ECO:0000313" key="5">
    <source>
        <dbReference type="Proteomes" id="UP000054559"/>
    </source>
</evidence>
<dbReference type="OrthoDB" id="766at2759"/>
<dbReference type="GO" id="GO:0032259">
    <property type="term" value="P:methylation"/>
    <property type="evidence" value="ECO:0007669"/>
    <property type="project" value="UniProtKB-KW"/>
</dbReference>
<dbReference type="InterPro" id="IPR023451">
    <property type="entry name" value="Thymidate_synth/dCMP_Mease_dom"/>
</dbReference>
<dbReference type="InterPro" id="IPR045097">
    <property type="entry name" value="Thymidate_synth/dCMP_Mease"/>
</dbReference>
<dbReference type="GO" id="GO:0005739">
    <property type="term" value="C:mitochondrion"/>
    <property type="evidence" value="ECO:0007669"/>
    <property type="project" value="TreeGrafter"/>
</dbReference>
<dbReference type="STRING" id="454286.A0A0J8QT67"/>
<name>A0A0J8QT67_COCIT</name>
<dbReference type="GO" id="GO:0006231">
    <property type="term" value="P:dTMP biosynthetic process"/>
    <property type="evidence" value="ECO:0007669"/>
    <property type="project" value="TreeGrafter"/>
</dbReference>
<dbReference type="SUPFAM" id="SSF55831">
    <property type="entry name" value="Thymidylate synthase/dCMP hydroxymethylase"/>
    <property type="match status" value="1"/>
</dbReference>
<accession>A0A0J8QT67</accession>
<keyword evidence="1" id="KW-0489">Methyltransferase</keyword>
<keyword evidence="2" id="KW-0808">Transferase</keyword>
<feature type="domain" description="Thymidylate synthase/dCMP hydroxymethylase" evidence="3">
    <location>
        <begin position="1"/>
        <end position="48"/>
    </location>
</feature>
<evidence type="ECO:0000256" key="2">
    <source>
        <dbReference type="ARBA" id="ARBA00022679"/>
    </source>
</evidence>
<evidence type="ECO:0000256" key="1">
    <source>
        <dbReference type="ARBA" id="ARBA00022603"/>
    </source>
</evidence>
<sequence length="77" mass="8859">MGDAHVYRDHIAALQEQLTREPTTFPELRINRTDRGSGDMDGWAEGDFEFLVSKRFGTFRTAFIPALPLFAYTNYTQ</sequence>
<dbReference type="AlphaFoldDB" id="A0A0J8QT67"/>
<dbReference type="GO" id="GO:0005829">
    <property type="term" value="C:cytosol"/>
    <property type="evidence" value="ECO:0007669"/>
    <property type="project" value="TreeGrafter"/>
</dbReference>